<dbReference type="Proteomes" id="UP001642483">
    <property type="component" value="Unassembled WGS sequence"/>
</dbReference>
<reference evidence="2 3" key="1">
    <citation type="submission" date="2024-02" db="EMBL/GenBank/DDBJ databases">
        <authorList>
            <person name="Daric V."/>
            <person name="Darras S."/>
        </authorList>
    </citation>
    <scope>NUCLEOTIDE SEQUENCE [LARGE SCALE GENOMIC DNA]</scope>
</reference>
<dbReference type="Gene3D" id="3.90.230.10">
    <property type="entry name" value="Creatinase/methionine aminopeptidase superfamily"/>
    <property type="match status" value="1"/>
</dbReference>
<dbReference type="InterPro" id="IPR032416">
    <property type="entry name" value="Peptidase_M24_C"/>
</dbReference>
<sequence length="79" mass="9106">MITTSLLTDGQIEYLNEYHSTIRRKLLIEAEIQGKHKLTKWIDSATTLLERSATSFVEIWGNAFVFTLSIISLRLMEMS</sequence>
<evidence type="ECO:0000313" key="3">
    <source>
        <dbReference type="Proteomes" id="UP001642483"/>
    </source>
</evidence>
<accession>A0ABP0GF05</accession>
<dbReference type="Pfam" id="PF16188">
    <property type="entry name" value="Peptidase_M24_C"/>
    <property type="match status" value="1"/>
</dbReference>
<evidence type="ECO:0000259" key="1">
    <source>
        <dbReference type="Pfam" id="PF16188"/>
    </source>
</evidence>
<keyword evidence="3" id="KW-1185">Reference proteome</keyword>
<gene>
    <name evidence="2" type="ORF">CVLEPA_LOCUS22997</name>
</gene>
<evidence type="ECO:0000313" key="2">
    <source>
        <dbReference type="EMBL" id="CAK8690369.1"/>
    </source>
</evidence>
<comment type="caution">
    <text evidence="2">The sequence shown here is derived from an EMBL/GenBank/DDBJ whole genome shotgun (WGS) entry which is preliminary data.</text>
</comment>
<dbReference type="InterPro" id="IPR036005">
    <property type="entry name" value="Creatinase/aminopeptidase-like"/>
</dbReference>
<dbReference type="EMBL" id="CAWYQH010000119">
    <property type="protein sequence ID" value="CAK8690369.1"/>
    <property type="molecule type" value="Genomic_DNA"/>
</dbReference>
<proteinExistence type="predicted"/>
<name>A0ABP0GF05_CLALP</name>
<protein>
    <recommendedName>
        <fullName evidence="1">Peptidase M24 C-terminal domain-containing protein</fullName>
    </recommendedName>
</protein>
<feature type="domain" description="Peptidase M24 C-terminal" evidence="1">
    <location>
        <begin position="1"/>
        <end position="47"/>
    </location>
</feature>
<organism evidence="2 3">
    <name type="scientific">Clavelina lepadiformis</name>
    <name type="common">Light-bulb sea squirt</name>
    <name type="synonym">Ascidia lepadiformis</name>
    <dbReference type="NCBI Taxonomy" id="159417"/>
    <lineage>
        <taxon>Eukaryota</taxon>
        <taxon>Metazoa</taxon>
        <taxon>Chordata</taxon>
        <taxon>Tunicata</taxon>
        <taxon>Ascidiacea</taxon>
        <taxon>Aplousobranchia</taxon>
        <taxon>Clavelinidae</taxon>
        <taxon>Clavelina</taxon>
    </lineage>
</organism>